<dbReference type="OrthoDB" id="6154627at2759"/>
<dbReference type="InterPro" id="IPR051055">
    <property type="entry name" value="PIF1_helicase"/>
</dbReference>
<dbReference type="PANTHER" id="PTHR47642:SF5">
    <property type="entry name" value="ATP-DEPENDENT DNA HELICASE"/>
    <property type="match status" value="1"/>
</dbReference>
<evidence type="ECO:0000313" key="1">
    <source>
        <dbReference type="EMBL" id="CAG2207960.1"/>
    </source>
</evidence>
<name>A0A8S3REY4_MYTED</name>
<dbReference type="EMBL" id="CAJPWZ010001096">
    <property type="protein sequence ID" value="CAG2207960.1"/>
    <property type="molecule type" value="Genomic_DNA"/>
</dbReference>
<accession>A0A8S3REY4</accession>
<protein>
    <submittedName>
        <fullName evidence="1">Uncharacterized protein</fullName>
    </submittedName>
</protein>
<dbReference type="PANTHER" id="PTHR47642">
    <property type="entry name" value="ATP-DEPENDENT DNA HELICASE"/>
    <property type="match status" value="1"/>
</dbReference>
<gene>
    <name evidence="1" type="ORF">MEDL_22193</name>
</gene>
<sequence>MYIIYISKAEREKGVVLENTRKEALEGKVCDAQNAMKKIRGAYFRQREVSAQKATYRACGLHLRESQRKAQFLPVDDNQVKMSLHLNIIQMKANQSDDSIWMHSLYDRYKARPVNLQFDILCYASFSSEYNILSASQYVFKLQDNHADGLPRVSRPSRPANYTLGKKFYEGEIFIEVSHVRR</sequence>
<keyword evidence="2" id="KW-1185">Reference proteome</keyword>
<proteinExistence type="predicted"/>
<dbReference type="Proteomes" id="UP000683360">
    <property type="component" value="Unassembled WGS sequence"/>
</dbReference>
<organism evidence="1 2">
    <name type="scientific">Mytilus edulis</name>
    <name type="common">Blue mussel</name>
    <dbReference type="NCBI Taxonomy" id="6550"/>
    <lineage>
        <taxon>Eukaryota</taxon>
        <taxon>Metazoa</taxon>
        <taxon>Spiralia</taxon>
        <taxon>Lophotrochozoa</taxon>
        <taxon>Mollusca</taxon>
        <taxon>Bivalvia</taxon>
        <taxon>Autobranchia</taxon>
        <taxon>Pteriomorphia</taxon>
        <taxon>Mytilida</taxon>
        <taxon>Mytiloidea</taxon>
        <taxon>Mytilidae</taxon>
        <taxon>Mytilinae</taxon>
        <taxon>Mytilus</taxon>
    </lineage>
</organism>
<evidence type="ECO:0000313" key="2">
    <source>
        <dbReference type="Proteomes" id="UP000683360"/>
    </source>
</evidence>
<dbReference type="AlphaFoldDB" id="A0A8S3REY4"/>
<reference evidence="1" key="1">
    <citation type="submission" date="2021-03" db="EMBL/GenBank/DDBJ databases">
        <authorList>
            <person name="Bekaert M."/>
        </authorList>
    </citation>
    <scope>NUCLEOTIDE SEQUENCE</scope>
</reference>
<comment type="caution">
    <text evidence="1">The sequence shown here is derived from an EMBL/GenBank/DDBJ whole genome shotgun (WGS) entry which is preliminary data.</text>
</comment>